<dbReference type="EMBL" id="BJMH01000043">
    <property type="protein sequence ID" value="GEB35498.1"/>
    <property type="molecule type" value="Genomic_DNA"/>
</dbReference>
<proteinExistence type="inferred from homology"/>
<dbReference type="STRING" id="54914.AV540_06210"/>
<dbReference type="Gene3D" id="3.90.550.10">
    <property type="entry name" value="Spore Coat Polysaccharide Biosynthesis Protein SpsA, Chain A"/>
    <property type="match status" value="1"/>
</dbReference>
<evidence type="ECO:0000256" key="1">
    <source>
        <dbReference type="ARBA" id="ARBA00006739"/>
    </source>
</evidence>
<dbReference type="GO" id="GO:0016758">
    <property type="term" value="F:hexosyltransferase activity"/>
    <property type="evidence" value="ECO:0007669"/>
    <property type="project" value="UniProtKB-ARBA"/>
</dbReference>
<dbReference type="CDD" id="cd06433">
    <property type="entry name" value="GT_2_WfgS_like"/>
    <property type="match status" value="1"/>
</dbReference>
<evidence type="ECO:0000313" key="4">
    <source>
        <dbReference type="Proteomes" id="UP000316882"/>
    </source>
</evidence>
<organism evidence="3 4">
    <name type="scientific">Brevibacillus parabrevis</name>
    <dbReference type="NCBI Taxonomy" id="54914"/>
    <lineage>
        <taxon>Bacteria</taxon>
        <taxon>Bacillati</taxon>
        <taxon>Bacillota</taxon>
        <taxon>Bacilli</taxon>
        <taxon>Bacillales</taxon>
        <taxon>Paenibacillaceae</taxon>
        <taxon>Brevibacillus</taxon>
    </lineage>
</organism>
<gene>
    <name evidence="3" type="ORF">BPA01_50780</name>
</gene>
<dbReference type="RefSeq" id="WP_122963227.1">
    <property type="nucleotide sequence ID" value="NZ_BJMH01000043.1"/>
</dbReference>
<dbReference type="Proteomes" id="UP000316882">
    <property type="component" value="Unassembled WGS sequence"/>
</dbReference>
<keyword evidence="4" id="KW-1185">Reference proteome</keyword>
<comment type="similarity">
    <text evidence="1">Belongs to the glycosyltransferase 2 family.</text>
</comment>
<accession>A0A4Y3PVI5</accession>
<comment type="caution">
    <text evidence="3">The sequence shown here is derived from an EMBL/GenBank/DDBJ whole genome shotgun (WGS) entry which is preliminary data.</text>
</comment>
<dbReference type="InterPro" id="IPR029044">
    <property type="entry name" value="Nucleotide-diphossugar_trans"/>
</dbReference>
<name>A0A4Y3PVI5_BREPA</name>
<evidence type="ECO:0000259" key="2">
    <source>
        <dbReference type="Pfam" id="PF00535"/>
    </source>
</evidence>
<feature type="domain" description="Glycosyltransferase 2-like" evidence="2">
    <location>
        <begin position="10"/>
        <end position="167"/>
    </location>
</feature>
<dbReference type="PANTHER" id="PTHR22916:SF3">
    <property type="entry name" value="UDP-GLCNAC:BETAGAL BETA-1,3-N-ACETYLGLUCOSAMINYLTRANSFERASE-LIKE PROTEIN 1"/>
    <property type="match status" value="1"/>
</dbReference>
<dbReference type="AlphaFoldDB" id="A0A4Y3PVI5"/>
<dbReference type="SUPFAM" id="SSF53448">
    <property type="entry name" value="Nucleotide-diphospho-sugar transferases"/>
    <property type="match status" value="1"/>
</dbReference>
<dbReference type="InterPro" id="IPR001173">
    <property type="entry name" value="Glyco_trans_2-like"/>
</dbReference>
<protein>
    <recommendedName>
        <fullName evidence="2">Glycosyltransferase 2-like domain-containing protein</fullName>
    </recommendedName>
</protein>
<sequence length="413" mass="46747">MGSQNLPLVSIITPSFNQAAFIRQTIESVRSQDYPYIEHIVVDGGSTDGTLEILQEYAHEKQRFRFVSEPDRGQSHAINKGLALAKGQIIGWLNSDDKYLNGAVGKAISALQTNPQWSMVYGNALHINAEDKITSVYPTKPFSRQALFLFCIICQPTAFIRKEVFQAVGGVDENLHYCMDYDLWMRLSKTHQVGYIHDFLAASRLHAACKSVALEVDLGLPEILLASVRHFGTVANHWLYHFLTHYPNKGVFWYLDLFKSHRVFGNTPLLVDSNRHASFWVPPRYRMHLYVDPAQPMHALVIKGINTLFNQPVHVHVMVDQVPTAHHVIPAGHFETSIVFPVTTPNAVVELVCSRQQILPETEMAASIGTVSFQVQNAMPLSAQEYQFYLEYKKNPRDVANWLLKNRQPVPSL</sequence>
<dbReference type="Pfam" id="PF00535">
    <property type="entry name" value="Glycos_transf_2"/>
    <property type="match status" value="1"/>
</dbReference>
<evidence type="ECO:0000313" key="3">
    <source>
        <dbReference type="EMBL" id="GEB35498.1"/>
    </source>
</evidence>
<dbReference type="PANTHER" id="PTHR22916">
    <property type="entry name" value="GLYCOSYLTRANSFERASE"/>
    <property type="match status" value="1"/>
</dbReference>
<reference evidence="3 4" key="1">
    <citation type="submission" date="2019-06" db="EMBL/GenBank/DDBJ databases">
        <title>Whole genome shotgun sequence of Brevibacillus parabrevis NBRC 12334.</title>
        <authorList>
            <person name="Hosoyama A."/>
            <person name="Uohara A."/>
            <person name="Ohji S."/>
            <person name="Ichikawa N."/>
        </authorList>
    </citation>
    <scope>NUCLEOTIDE SEQUENCE [LARGE SCALE GENOMIC DNA]</scope>
    <source>
        <strain evidence="3 4">NBRC 12334</strain>
    </source>
</reference>